<reference evidence="2 3" key="1">
    <citation type="submission" date="2020-08" db="EMBL/GenBank/DDBJ databases">
        <title>Genomic Encyclopedia of Type Strains, Phase IV (KMG-IV): sequencing the most valuable type-strain genomes for metagenomic binning, comparative biology and taxonomic classification.</title>
        <authorList>
            <person name="Goeker M."/>
        </authorList>
    </citation>
    <scope>NUCLEOTIDE SEQUENCE [LARGE SCALE GENOMIC DNA]</scope>
    <source>
        <strain evidence="2 3">DSM 23868</strain>
    </source>
</reference>
<dbReference type="AlphaFoldDB" id="A0AB34YR42"/>
<feature type="region of interest" description="Disordered" evidence="1">
    <location>
        <begin position="15"/>
        <end position="43"/>
    </location>
</feature>
<protein>
    <submittedName>
        <fullName evidence="2">Uncharacterized protein</fullName>
    </submittedName>
</protein>
<comment type="caution">
    <text evidence="2">The sequence shown here is derived from an EMBL/GenBank/DDBJ whole genome shotgun (WGS) entry which is preliminary data.</text>
</comment>
<dbReference type="EMBL" id="JACIEX010000004">
    <property type="protein sequence ID" value="MBB4093571.1"/>
    <property type="molecule type" value="Genomic_DNA"/>
</dbReference>
<accession>A0AB34YR42</accession>
<proteinExistence type="predicted"/>
<gene>
    <name evidence="2" type="ORF">GGQ79_002083</name>
</gene>
<evidence type="ECO:0000313" key="2">
    <source>
        <dbReference type="EMBL" id="MBB4093571.1"/>
    </source>
</evidence>
<dbReference type="Proteomes" id="UP000553980">
    <property type="component" value="Unassembled WGS sequence"/>
</dbReference>
<keyword evidence="3" id="KW-1185">Reference proteome</keyword>
<evidence type="ECO:0000256" key="1">
    <source>
        <dbReference type="SAM" id="MobiDB-lite"/>
    </source>
</evidence>
<evidence type="ECO:0000313" key="3">
    <source>
        <dbReference type="Proteomes" id="UP000553980"/>
    </source>
</evidence>
<name>A0AB34YR42_9HYPH</name>
<sequence>MPAVGVETIFGRSQPVANEDKDFRDAGIGTDSGNDCTRTLARP</sequence>
<organism evidence="2 3">
    <name type="scientific">Brucella pecoris</name>
    <dbReference type="NCBI Taxonomy" id="867683"/>
    <lineage>
        <taxon>Bacteria</taxon>
        <taxon>Pseudomonadati</taxon>
        <taxon>Pseudomonadota</taxon>
        <taxon>Alphaproteobacteria</taxon>
        <taxon>Hyphomicrobiales</taxon>
        <taxon>Brucellaceae</taxon>
        <taxon>Brucella/Ochrobactrum group</taxon>
        <taxon>Brucella</taxon>
    </lineage>
</organism>